<accession>A0A2T7D914</accession>
<organism evidence="2 3">
    <name type="scientific">Panicum hallii var. hallii</name>
    <dbReference type="NCBI Taxonomy" id="1504633"/>
    <lineage>
        <taxon>Eukaryota</taxon>
        <taxon>Viridiplantae</taxon>
        <taxon>Streptophyta</taxon>
        <taxon>Embryophyta</taxon>
        <taxon>Tracheophyta</taxon>
        <taxon>Spermatophyta</taxon>
        <taxon>Magnoliopsida</taxon>
        <taxon>Liliopsida</taxon>
        <taxon>Poales</taxon>
        <taxon>Poaceae</taxon>
        <taxon>PACMAD clade</taxon>
        <taxon>Panicoideae</taxon>
        <taxon>Panicodae</taxon>
        <taxon>Paniceae</taxon>
        <taxon>Panicinae</taxon>
        <taxon>Panicum</taxon>
        <taxon>Panicum sect. Panicum</taxon>
    </lineage>
</organism>
<evidence type="ECO:0000313" key="3">
    <source>
        <dbReference type="Proteomes" id="UP000244336"/>
    </source>
</evidence>
<feature type="compositionally biased region" description="Polar residues" evidence="1">
    <location>
        <begin position="55"/>
        <end position="66"/>
    </location>
</feature>
<reference evidence="2 3" key="1">
    <citation type="submission" date="2018-04" db="EMBL/GenBank/DDBJ databases">
        <title>WGS assembly of Panicum hallii var. hallii HAL2.</title>
        <authorList>
            <person name="Lovell J."/>
            <person name="Jenkins J."/>
            <person name="Lowry D."/>
            <person name="Mamidi S."/>
            <person name="Sreedasyam A."/>
            <person name="Weng X."/>
            <person name="Barry K."/>
            <person name="Bonette J."/>
            <person name="Campitelli B."/>
            <person name="Daum C."/>
            <person name="Gordon S."/>
            <person name="Gould B."/>
            <person name="Lipzen A."/>
            <person name="MacQueen A."/>
            <person name="Palacio-Mejia J."/>
            <person name="Plott C."/>
            <person name="Shakirov E."/>
            <person name="Shu S."/>
            <person name="Yoshinaga Y."/>
            <person name="Zane M."/>
            <person name="Rokhsar D."/>
            <person name="Grimwood J."/>
            <person name="Schmutz J."/>
            <person name="Juenger T."/>
        </authorList>
    </citation>
    <scope>NUCLEOTIDE SEQUENCE [LARGE SCALE GENOMIC DNA]</scope>
    <source>
        <strain evidence="3">cv. HAL2</strain>
    </source>
</reference>
<evidence type="ECO:0000256" key="1">
    <source>
        <dbReference type="SAM" id="MobiDB-lite"/>
    </source>
</evidence>
<sequence length="130" mass="14155">MRGPFFDQALLRLRNGANGPSQLGFRLRLEHGGGAPAPSSSPAAKGGDGGYGAHLTSSGGVDSTRQPWRLRRRATTSSPTTATVTPATTSWKTDSFCTLHRKNGNFIDCFTLLFYDLRIYYINQGTVSEW</sequence>
<dbReference type="Gramene" id="PUZ52085">
    <property type="protein sequence ID" value="PUZ52085"/>
    <property type="gene ID" value="GQ55_6G242100"/>
</dbReference>
<feature type="compositionally biased region" description="Low complexity" evidence="1">
    <location>
        <begin position="75"/>
        <end position="86"/>
    </location>
</feature>
<name>A0A2T7D914_9POAL</name>
<keyword evidence="3" id="KW-1185">Reference proteome</keyword>
<dbReference type="AlphaFoldDB" id="A0A2T7D914"/>
<feature type="region of interest" description="Disordered" evidence="1">
    <location>
        <begin position="24"/>
        <end position="86"/>
    </location>
</feature>
<feature type="compositionally biased region" description="Low complexity" evidence="1">
    <location>
        <begin position="36"/>
        <end position="45"/>
    </location>
</feature>
<protein>
    <submittedName>
        <fullName evidence="2">Uncharacterized protein</fullName>
    </submittedName>
</protein>
<dbReference type="EMBL" id="CM009754">
    <property type="protein sequence ID" value="PUZ52085.1"/>
    <property type="molecule type" value="Genomic_DNA"/>
</dbReference>
<dbReference type="Proteomes" id="UP000244336">
    <property type="component" value="Chromosome 6"/>
</dbReference>
<evidence type="ECO:0000313" key="2">
    <source>
        <dbReference type="EMBL" id="PUZ52085.1"/>
    </source>
</evidence>
<gene>
    <name evidence="2" type="ORF">GQ55_6G242100</name>
</gene>
<proteinExistence type="predicted"/>